<dbReference type="EMBL" id="CAUJNA010000340">
    <property type="protein sequence ID" value="CAJ1375800.1"/>
    <property type="molecule type" value="Genomic_DNA"/>
</dbReference>
<feature type="compositionally biased region" description="Basic and acidic residues" evidence="1">
    <location>
        <begin position="118"/>
        <end position="135"/>
    </location>
</feature>
<feature type="compositionally biased region" description="Basic residues" evidence="1">
    <location>
        <begin position="194"/>
        <end position="210"/>
    </location>
</feature>
<name>A0AA36HUW7_9DINO</name>
<accession>A0AA36HUW7</accession>
<evidence type="ECO:0000313" key="2">
    <source>
        <dbReference type="EMBL" id="CAJ1375800.1"/>
    </source>
</evidence>
<evidence type="ECO:0000313" key="3">
    <source>
        <dbReference type="Proteomes" id="UP001178507"/>
    </source>
</evidence>
<protein>
    <submittedName>
        <fullName evidence="2">Uncharacterized protein</fullName>
    </submittedName>
</protein>
<sequence length="340" mass="35524">MALEPHGYPPPSYPPPDYGYGSAYGAPAAAYPGYPPEYGYAYGAPPAYPSYGYGAPPPGYGPPPPGPEGYGAPPPGYGAPPPPGYGAPPPPGYGAPYGAAASSSAPGYGALEKNSSYARRETRDTRDTRDRDRQRKQAPGRIEPGERRKGKEGGKKGRGKGKGKDRDKEKGGNEKKQEGGEDASAEGGAEGGKGKGRGKGKGKGKGKKGKVATKIAWGEPCFVGRLRNYNAEKKAGIIACAEAYAMCGQEVYAYGSVLETAKVGVGDTMVFFIHWSNWGQPQASYELLRIHSMTGMALKGTFKMADEKTGGEKAIVSQGSFIGLPKSDAMAEEGNTVDIP</sequence>
<gene>
    <name evidence="2" type="ORF">EVOR1521_LOCUS4997</name>
</gene>
<feature type="compositionally biased region" description="Pro residues" evidence="1">
    <location>
        <begin position="55"/>
        <end position="93"/>
    </location>
</feature>
<dbReference type="AlphaFoldDB" id="A0AA36HUW7"/>
<evidence type="ECO:0000256" key="1">
    <source>
        <dbReference type="SAM" id="MobiDB-lite"/>
    </source>
</evidence>
<organism evidence="2 3">
    <name type="scientific">Effrenium voratum</name>
    <dbReference type="NCBI Taxonomy" id="2562239"/>
    <lineage>
        <taxon>Eukaryota</taxon>
        <taxon>Sar</taxon>
        <taxon>Alveolata</taxon>
        <taxon>Dinophyceae</taxon>
        <taxon>Suessiales</taxon>
        <taxon>Symbiodiniaceae</taxon>
        <taxon>Effrenium</taxon>
    </lineage>
</organism>
<feature type="compositionally biased region" description="Basic and acidic residues" evidence="1">
    <location>
        <begin position="162"/>
        <end position="179"/>
    </location>
</feature>
<comment type="caution">
    <text evidence="2">The sequence shown here is derived from an EMBL/GenBank/DDBJ whole genome shotgun (WGS) entry which is preliminary data.</text>
</comment>
<feature type="compositionally biased region" description="Basic and acidic residues" evidence="1">
    <location>
        <begin position="143"/>
        <end position="155"/>
    </location>
</feature>
<dbReference type="Proteomes" id="UP001178507">
    <property type="component" value="Unassembled WGS sequence"/>
</dbReference>
<feature type="compositionally biased region" description="Low complexity" evidence="1">
    <location>
        <begin position="94"/>
        <end position="110"/>
    </location>
</feature>
<proteinExistence type="predicted"/>
<reference evidence="2" key="1">
    <citation type="submission" date="2023-08" db="EMBL/GenBank/DDBJ databases">
        <authorList>
            <person name="Chen Y."/>
            <person name="Shah S."/>
            <person name="Dougan E. K."/>
            <person name="Thang M."/>
            <person name="Chan C."/>
        </authorList>
    </citation>
    <scope>NUCLEOTIDE SEQUENCE</scope>
</reference>
<keyword evidence="3" id="KW-1185">Reference proteome</keyword>
<feature type="region of interest" description="Disordered" evidence="1">
    <location>
        <begin position="51"/>
        <end position="210"/>
    </location>
</feature>